<accession>A0A9X4QT35</accession>
<keyword evidence="2" id="KW-1185">Reference proteome</keyword>
<dbReference type="SUPFAM" id="SSF53850">
    <property type="entry name" value="Periplasmic binding protein-like II"/>
    <property type="match status" value="1"/>
</dbReference>
<dbReference type="EMBL" id="JAPDIA010000003">
    <property type="protein sequence ID" value="MDG0809923.1"/>
    <property type="molecule type" value="Genomic_DNA"/>
</dbReference>
<reference evidence="1" key="1">
    <citation type="submission" date="2022-10" db="EMBL/GenBank/DDBJ databases">
        <title>Comparative genomic analysis of Cohnella hashimotonis sp. nov., isolated from the International Space Station.</title>
        <authorList>
            <person name="Simpson A."/>
            <person name="Venkateswaran K."/>
        </authorList>
    </citation>
    <scope>NUCLEOTIDE SEQUENCE</scope>
    <source>
        <strain evidence="1">DSM 28161</strain>
    </source>
</reference>
<evidence type="ECO:0000313" key="2">
    <source>
        <dbReference type="Proteomes" id="UP001153404"/>
    </source>
</evidence>
<dbReference type="AlphaFoldDB" id="A0A9X4QT35"/>
<sequence length="347" mass="38087">MYGAAIWNDWDTWGLASLGLVTGNGKFNVNDGQLYNTYLDPAHSDFWDTISFLYKAQQKGILDPDAFTAKYDDIVAKGTQGTLLSSVATWPFQQANADLLKQGADKGYVTIPLAWGQAYVGGSTVAGWGDRAYAITKNCKDPARAMDLINFLVSEKGSRLIQSGVQGVHWDVVDGKPQIKPDVVQLRSAGGDAWKKTGINMAANQQGLTDFTETSDGSIVNLFDTPEMYATQNNSLTKDYNDHYGVTYPSEAYKKLADAGKVKTLDAMPQDVVNAMPPMPDDIKRIDAKLRDTIIKGAPIVVLQSKDDADYQKRQAALIDQLTKAGADKWFEWYKQAFEDTKAKIAG</sequence>
<name>A0A9X4QT35_9BACL</name>
<proteinExistence type="predicted"/>
<dbReference type="Proteomes" id="UP001153404">
    <property type="component" value="Unassembled WGS sequence"/>
</dbReference>
<evidence type="ECO:0000313" key="1">
    <source>
        <dbReference type="EMBL" id="MDG0809923.1"/>
    </source>
</evidence>
<evidence type="ECO:0008006" key="3">
    <source>
        <dbReference type="Google" id="ProtNLM"/>
    </source>
</evidence>
<comment type="caution">
    <text evidence="1">The sequence shown here is derived from an EMBL/GenBank/DDBJ whole genome shotgun (WGS) entry which is preliminary data.</text>
</comment>
<organism evidence="1 2">
    <name type="scientific">Cohnella rhizosphaerae</name>
    <dbReference type="NCBI Taxonomy" id="1457232"/>
    <lineage>
        <taxon>Bacteria</taxon>
        <taxon>Bacillati</taxon>
        <taxon>Bacillota</taxon>
        <taxon>Bacilli</taxon>
        <taxon>Bacillales</taxon>
        <taxon>Paenibacillaceae</taxon>
        <taxon>Cohnella</taxon>
    </lineage>
</organism>
<protein>
    <recommendedName>
        <fullName evidence="3">Extracellular solute-binding protein</fullName>
    </recommendedName>
</protein>
<dbReference type="Gene3D" id="3.40.190.10">
    <property type="entry name" value="Periplasmic binding protein-like II"/>
    <property type="match status" value="2"/>
</dbReference>
<dbReference type="RefSeq" id="WP_277531475.1">
    <property type="nucleotide sequence ID" value="NZ_JAPDIA010000003.1"/>
</dbReference>
<gene>
    <name evidence="1" type="ORF">OMP40_11655</name>
</gene>